<dbReference type="RefSeq" id="WP_236404358.1">
    <property type="nucleotide sequence ID" value="NZ_JAKJHZ010000010.1"/>
</dbReference>
<accession>A0ABS9HDV7</accession>
<reference evidence="2 3" key="1">
    <citation type="submission" date="2022-01" db="EMBL/GenBank/DDBJ databases">
        <title>Nocardioides sp. nov., an actinomycete isolated from mining soil.</title>
        <authorList>
            <person name="Liu L."/>
        </authorList>
    </citation>
    <scope>NUCLEOTIDE SEQUENCE [LARGE SCALE GENOMIC DNA]</scope>
    <source>
        <strain evidence="2 3">KLBMP 9356</strain>
    </source>
</reference>
<gene>
    <name evidence="2" type="ORF">L2K70_17325</name>
</gene>
<dbReference type="Proteomes" id="UP001201161">
    <property type="component" value="Unassembled WGS sequence"/>
</dbReference>
<evidence type="ECO:0000256" key="1">
    <source>
        <dbReference type="SAM" id="MobiDB-lite"/>
    </source>
</evidence>
<evidence type="ECO:0000313" key="3">
    <source>
        <dbReference type="Proteomes" id="UP001201161"/>
    </source>
</evidence>
<name>A0ABS9HDV7_9ACTN</name>
<feature type="compositionally biased region" description="Polar residues" evidence="1">
    <location>
        <begin position="56"/>
        <end position="65"/>
    </location>
</feature>
<proteinExistence type="predicted"/>
<keyword evidence="3" id="KW-1185">Reference proteome</keyword>
<organism evidence="2 3">
    <name type="scientific">Nocardioides potassii</name>
    <dbReference type="NCBI Taxonomy" id="2911371"/>
    <lineage>
        <taxon>Bacteria</taxon>
        <taxon>Bacillati</taxon>
        <taxon>Actinomycetota</taxon>
        <taxon>Actinomycetes</taxon>
        <taxon>Propionibacteriales</taxon>
        <taxon>Nocardioidaceae</taxon>
        <taxon>Nocardioides</taxon>
    </lineage>
</organism>
<protein>
    <submittedName>
        <fullName evidence="2">Uncharacterized protein</fullName>
    </submittedName>
</protein>
<dbReference type="EMBL" id="JAKJHZ010000010">
    <property type="protein sequence ID" value="MCF6379375.1"/>
    <property type="molecule type" value="Genomic_DNA"/>
</dbReference>
<sequence length="65" mass="7048">MLPPGPERRALMHRLGIKPCLLDYTDYEWTIIVANADATDTAAAPAESPPADPPSRTETQRLTSG</sequence>
<comment type="caution">
    <text evidence="2">The sequence shown here is derived from an EMBL/GenBank/DDBJ whole genome shotgun (WGS) entry which is preliminary data.</text>
</comment>
<feature type="region of interest" description="Disordered" evidence="1">
    <location>
        <begin position="40"/>
        <end position="65"/>
    </location>
</feature>
<evidence type="ECO:0000313" key="2">
    <source>
        <dbReference type="EMBL" id="MCF6379375.1"/>
    </source>
</evidence>